<name>F5R9M7_METUF</name>
<dbReference type="Proteomes" id="UP000005019">
    <property type="component" value="Unassembled WGS sequence"/>
</dbReference>
<dbReference type="Gene3D" id="3.40.190.270">
    <property type="match status" value="1"/>
</dbReference>
<dbReference type="eggNOG" id="COG0715">
    <property type="taxonomic scope" value="Bacteria"/>
</dbReference>
<sequence length="348" mass="37933">MDEDGKMSETNTIDSLWYTRCPVPTPLGLAARQGWFDDEFRGDGLTLRTLQDTADPALRESHYDHRLPASFRQGGNVPAIWARARGADTRVIGLNWVDEAQLILARPDSGLRGPADLAGKRIGVPVHGNSIDHQRASALRGITVALEVGGLQVKDVTLIDLAVPARPATTGWNAAGGSYATEFEALETGKVDVIFTKGARGLQAAVERGAHILYDLRSHPDPRKRANNGAPRPITVDAALIAARPDLVVRFLRRIVDIGAWAKAHAEETVAYIARESGSTDDWVRRAYGADIHLQQGTDLAPAWVEALSGYKDFLLEWGFITADFDVQAWIDPAPLAEVRRQLERAAA</sequence>
<dbReference type="STRING" id="1000565.METUNv1_00948"/>
<keyword evidence="3" id="KW-1185">Reference proteome</keyword>
<evidence type="ECO:0000259" key="1">
    <source>
        <dbReference type="Pfam" id="PF09084"/>
    </source>
</evidence>
<protein>
    <submittedName>
        <fullName evidence="2">Thermophilic desulfurizing enzyme, TdsB protein</fullName>
    </submittedName>
</protein>
<dbReference type="Pfam" id="PF09084">
    <property type="entry name" value="NMT1"/>
    <property type="match status" value="1"/>
</dbReference>
<dbReference type="PANTHER" id="PTHR30024">
    <property type="entry name" value="ALIPHATIC SULFONATES-BINDING PROTEIN-RELATED"/>
    <property type="match status" value="1"/>
</dbReference>
<organism evidence="2 3">
    <name type="scientific">Methyloversatilis universalis (strain ATCC BAA-1314 / DSM 25237 / JCM 13912 / CCUG 52030 / FAM5)</name>
    <dbReference type="NCBI Taxonomy" id="1000565"/>
    <lineage>
        <taxon>Bacteria</taxon>
        <taxon>Pseudomonadati</taxon>
        <taxon>Pseudomonadota</taxon>
        <taxon>Betaproteobacteria</taxon>
        <taxon>Nitrosomonadales</taxon>
        <taxon>Sterolibacteriaceae</taxon>
        <taxon>Methyloversatilis</taxon>
    </lineage>
</organism>
<dbReference type="PANTHER" id="PTHR30024:SF42">
    <property type="entry name" value="ALIPHATIC SULFONATES-BINDING PROTEIN-RELATED"/>
    <property type="match status" value="1"/>
</dbReference>
<accession>F5R9M7</accession>
<dbReference type="AlphaFoldDB" id="F5R9M7"/>
<feature type="domain" description="SsuA/THI5-like" evidence="1">
    <location>
        <begin position="26"/>
        <end position="187"/>
    </location>
</feature>
<dbReference type="SUPFAM" id="SSF53850">
    <property type="entry name" value="Periplasmic binding protein-like II"/>
    <property type="match status" value="1"/>
</dbReference>
<dbReference type="EMBL" id="AFHG01000031">
    <property type="protein sequence ID" value="EGK72709.1"/>
    <property type="molecule type" value="Genomic_DNA"/>
</dbReference>
<comment type="caution">
    <text evidence="2">The sequence shown here is derived from an EMBL/GenBank/DDBJ whole genome shotgun (WGS) entry which is preliminary data.</text>
</comment>
<dbReference type="Gene3D" id="3.40.190.10">
    <property type="entry name" value="Periplasmic binding protein-like II"/>
    <property type="match status" value="1"/>
</dbReference>
<proteinExistence type="predicted"/>
<dbReference type="InterPro" id="IPR015168">
    <property type="entry name" value="SsuA/THI5"/>
</dbReference>
<evidence type="ECO:0000313" key="3">
    <source>
        <dbReference type="Proteomes" id="UP000005019"/>
    </source>
</evidence>
<evidence type="ECO:0000313" key="2">
    <source>
        <dbReference type="EMBL" id="EGK72709.1"/>
    </source>
</evidence>
<reference evidence="2 3" key="1">
    <citation type="journal article" date="2011" name="J. Bacteriol.">
        <title>Genome sequence of Methyloversatilis universalis FAM5T, a methylotrophic representative of the order Rhodocyclales.</title>
        <authorList>
            <person name="Kittichotirat W."/>
            <person name="Good N.M."/>
            <person name="Hall R."/>
            <person name="Bringel F."/>
            <person name="Lajus A."/>
            <person name="Medigue C."/>
            <person name="Smalley N.E."/>
            <person name="Beck D."/>
            <person name="Bumgarner R."/>
            <person name="Vuilleumier S."/>
            <person name="Kalyuzhnaya M.G."/>
        </authorList>
    </citation>
    <scope>NUCLEOTIDE SEQUENCE [LARGE SCALE GENOMIC DNA]</scope>
    <source>
        <strain evidence="3">ATCC BAA-1314 / JCM 13912 / FAM5</strain>
    </source>
</reference>
<gene>
    <name evidence="2" type="ORF">METUNv1_00948</name>
</gene>